<protein>
    <submittedName>
        <fullName evidence="1">Uncharacterized protein</fullName>
    </submittedName>
</protein>
<accession>A0ACB9IN15</accession>
<proteinExistence type="predicted"/>
<sequence>MMGPSLVTSPGGPENCEEDGPSLVNPGLGNKTGTMTSPQVLGRQSMWTGQLWDIVGSLRRHLIRKGESLSAKFEVVGRFGHSQKKCLAERGIVTQCMLSKLGIGFQKNNGQILIVALHWLSVLVTKVDGTTPGNNSGLLSVDVWAMCPHGSLNDCILGLWECSWDYTGRLAVKAHGYVLNGLE</sequence>
<organism evidence="1 2">
    <name type="scientific">Smallanthus sonchifolius</name>
    <dbReference type="NCBI Taxonomy" id="185202"/>
    <lineage>
        <taxon>Eukaryota</taxon>
        <taxon>Viridiplantae</taxon>
        <taxon>Streptophyta</taxon>
        <taxon>Embryophyta</taxon>
        <taxon>Tracheophyta</taxon>
        <taxon>Spermatophyta</taxon>
        <taxon>Magnoliopsida</taxon>
        <taxon>eudicotyledons</taxon>
        <taxon>Gunneridae</taxon>
        <taxon>Pentapetalae</taxon>
        <taxon>asterids</taxon>
        <taxon>campanulids</taxon>
        <taxon>Asterales</taxon>
        <taxon>Asteraceae</taxon>
        <taxon>Asteroideae</taxon>
        <taxon>Heliantheae alliance</taxon>
        <taxon>Millerieae</taxon>
        <taxon>Smallanthus</taxon>
    </lineage>
</organism>
<dbReference type="EMBL" id="CM042025">
    <property type="protein sequence ID" value="KAI3808876.1"/>
    <property type="molecule type" value="Genomic_DNA"/>
</dbReference>
<evidence type="ECO:0000313" key="2">
    <source>
        <dbReference type="Proteomes" id="UP001056120"/>
    </source>
</evidence>
<dbReference type="Proteomes" id="UP001056120">
    <property type="component" value="Linkage Group LG08"/>
</dbReference>
<comment type="caution">
    <text evidence="1">The sequence shown here is derived from an EMBL/GenBank/DDBJ whole genome shotgun (WGS) entry which is preliminary data.</text>
</comment>
<keyword evidence="2" id="KW-1185">Reference proteome</keyword>
<reference evidence="1 2" key="2">
    <citation type="journal article" date="2022" name="Mol. Ecol. Resour.">
        <title>The genomes of chicory, endive, great burdock and yacon provide insights into Asteraceae paleo-polyploidization history and plant inulin production.</title>
        <authorList>
            <person name="Fan W."/>
            <person name="Wang S."/>
            <person name="Wang H."/>
            <person name="Wang A."/>
            <person name="Jiang F."/>
            <person name="Liu H."/>
            <person name="Zhao H."/>
            <person name="Xu D."/>
            <person name="Zhang Y."/>
        </authorList>
    </citation>
    <scope>NUCLEOTIDE SEQUENCE [LARGE SCALE GENOMIC DNA]</scope>
    <source>
        <strain evidence="2">cv. Yunnan</strain>
        <tissue evidence="1">Leaves</tissue>
    </source>
</reference>
<reference evidence="2" key="1">
    <citation type="journal article" date="2022" name="Mol. Ecol. Resour.">
        <title>The genomes of chicory, endive, great burdock and yacon provide insights into Asteraceae palaeo-polyploidization history and plant inulin production.</title>
        <authorList>
            <person name="Fan W."/>
            <person name="Wang S."/>
            <person name="Wang H."/>
            <person name="Wang A."/>
            <person name="Jiang F."/>
            <person name="Liu H."/>
            <person name="Zhao H."/>
            <person name="Xu D."/>
            <person name="Zhang Y."/>
        </authorList>
    </citation>
    <scope>NUCLEOTIDE SEQUENCE [LARGE SCALE GENOMIC DNA]</scope>
    <source>
        <strain evidence="2">cv. Yunnan</strain>
    </source>
</reference>
<name>A0ACB9IN15_9ASTR</name>
<gene>
    <name evidence="1" type="ORF">L1987_24839</name>
</gene>
<evidence type="ECO:0000313" key="1">
    <source>
        <dbReference type="EMBL" id="KAI3808876.1"/>
    </source>
</evidence>